<evidence type="ECO:0000256" key="1">
    <source>
        <dbReference type="SAM" id="Coils"/>
    </source>
</evidence>
<dbReference type="EMBL" id="MU004236">
    <property type="protein sequence ID" value="KAF2668179.1"/>
    <property type="molecule type" value="Genomic_DNA"/>
</dbReference>
<dbReference type="SMART" id="SM00353">
    <property type="entry name" value="HLH"/>
    <property type="match status" value="1"/>
</dbReference>
<gene>
    <name evidence="4" type="ORF">BT63DRAFT_414210</name>
</gene>
<dbReference type="PROSITE" id="PS50888">
    <property type="entry name" value="BHLH"/>
    <property type="match status" value="1"/>
</dbReference>
<feature type="domain" description="BHLH" evidence="3">
    <location>
        <begin position="263"/>
        <end position="324"/>
    </location>
</feature>
<dbReference type="AlphaFoldDB" id="A0A6A6U7E9"/>
<feature type="region of interest" description="Disordered" evidence="2">
    <location>
        <begin position="172"/>
        <end position="277"/>
    </location>
</feature>
<dbReference type="Proteomes" id="UP000799302">
    <property type="component" value="Unassembled WGS sequence"/>
</dbReference>
<name>A0A6A6U7E9_9PEZI</name>
<keyword evidence="5" id="KW-1185">Reference proteome</keyword>
<feature type="compositionally biased region" description="Basic residues" evidence="2">
    <location>
        <begin position="258"/>
        <end position="267"/>
    </location>
</feature>
<evidence type="ECO:0000313" key="5">
    <source>
        <dbReference type="Proteomes" id="UP000799302"/>
    </source>
</evidence>
<dbReference type="Gene3D" id="4.10.280.10">
    <property type="entry name" value="Helix-loop-helix DNA-binding domain"/>
    <property type="match status" value="1"/>
</dbReference>
<dbReference type="InterPro" id="IPR036638">
    <property type="entry name" value="HLH_DNA-bd_sf"/>
</dbReference>
<organism evidence="4 5">
    <name type="scientific">Microthyrium microscopicum</name>
    <dbReference type="NCBI Taxonomy" id="703497"/>
    <lineage>
        <taxon>Eukaryota</taxon>
        <taxon>Fungi</taxon>
        <taxon>Dikarya</taxon>
        <taxon>Ascomycota</taxon>
        <taxon>Pezizomycotina</taxon>
        <taxon>Dothideomycetes</taxon>
        <taxon>Dothideomycetes incertae sedis</taxon>
        <taxon>Microthyriales</taxon>
        <taxon>Microthyriaceae</taxon>
        <taxon>Microthyrium</taxon>
    </lineage>
</organism>
<feature type="compositionally biased region" description="Low complexity" evidence="2">
    <location>
        <begin position="173"/>
        <end position="186"/>
    </location>
</feature>
<feature type="coiled-coil region" evidence="1">
    <location>
        <begin position="314"/>
        <end position="341"/>
    </location>
</feature>
<feature type="compositionally biased region" description="Basic residues" evidence="2">
    <location>
        <begin position="238"/>
        <end position="247"/>
    </location>
</feature>
<proteinExistence type="predicted"/>
<feature type="compositionally biased region" description="Polar residues" evidence="2">
    <location>
        <begin position="12"/>
        <end position="25"/>
    </location>
</feature>
<dbReference type="OrthoDB" id="2133190at2759"/>
<sequence length="367" mass="40545">MTDQPSYIPEYATTTPLVSPTNSSAFSDAAGMEQQFSVQNYNVYPVPNVPDMNFEQQNWYQSLPLEQTAPAPQPTPKHHLHHQTIYQVPQPAPLNTAPVSYPQPANSPTWIQQQVEIHHAPQLPPQPSPIHHPLPQQWRQQISHQQMEHQVHSPQTTLSIQPTIPPSEEIQEIHTTSTSPTIHTPTVYPTRYPSNESPISPDSSITSPNTITSPSTHHNTFQPTSPTTSLPSPPRLPEKRKRGRPRLPRPDPDPTKPKPPRVSRRQPHNQVERKYREGLNAEMDRLRAAIPPMPAEPASNNNSAGQKPSKAQVLQSAVVEIQTLKDKLAASEARAVSLAAENGVLKGRLERLVKGGAGVGMGMVGIV</sequence>
<evidence type="ECO:0000256" key="2">
    <source>
        <dbReference type="SAM" id="MobiDB-lite"/>
    </source>
</evidence>
<evidence type="ECO:0000259" key="3">
    <source>
        <dbReference type="PROSITE" id="PS50888"/>
    </source>
</evidence>
<feature type="region of interest" description="Disordered" evidence="2">
    <location>
        <begin position="1"/>
        <end position="25"/>
    </location>
</feature>
<feature type="region of interest" description="Disordered" evidence="2">
    <location>
        <begin position="291"/>
        <end position="311"/>
    </location>
</feature>
<dbReference type="GO" id="GO:0046983">
    <property type="term" value="F:protein dimerization activity"/>
    <property type="evidence" value="ECO:0007669"/>
    <property type="project" value="InterPro"/>
</dbReference>
<accession>A0A6A6U7E9</accession>
<evidence type="ECO:0000313" key="4">
    <source>
        <dbReference type="EMBL" id="KAF2668179.1"/>
    </source>
</evidence>
<feature type="compositionally biased region" description="Low complexity" evidence="2">
    <location>
        <begin position="197"/>
        <end position="216"/>
    </location>
</feature>
<reference evidence="4" key="1">
    <citation type="journal article" date="2020" name="Stud. Mycol.">
        <title>101 Dothideomycetes genomes: a test case for predicting lifestyles and emergence of pathogens.</title>
        <authorList>
            <person name="Haridas S."/>
            <person name="Albert R."/>
            <person name="Binder M."/>
            <person name="Bloem J."/>
            <person name="Labutti K."/>
            <person name="Salamov A."/>
            <person name="Andreopoulos B."/>
            <person name="Baker S."/>
            <person name="Barry K."/>
            <person name="Bills G."/>
            <person name="Bluhm B."/>
            <person name="Cannon C."/>
            <person name="Castanera R."/>
            <person name="Culley D."/>
            <person name="Daum C."/>
            <person name="Ezra D."/>
            <person name="Gonzalez J."/>
            <person name="Henrissat B."/>
            <person name="Kuo A."/>
            <person name="Liang C."/>
            <person name="Lipzen A."/>
            <person name="Lutzoni F."/>
            <person name="Magnuson J."/>
            <person name="Mondo S."/>
            <person name="Nolan M."/>
            <person name="Ohm R."/>
            <person name="Pangilinan J."/>
            <person name="Park H.-J."/>
            <person name="Ramirez L."/>
            <person name="Alfaro M."/>
            <person name="Sun H."/>
            <person name="Tritt A."/>
            <person name="Yoshinaga Y."/>
            <person name="Zwiers L.-H."/>
            <person name="Turgeon B."/>
            <person name="Goodwin S."/>
            <person name="Spatafora J."/>
            <person name="Crous P."/>
            <person name="Grigoriev I."/>
        </authorList>
    </citation>
    <scope>NUCLEOTIDE SEQUENCE</scope>
    <source>
        <strain evidence="4">CBS 115976</strain>
    </source>
</reference>
<dbReference type="Pfam" id="PF00010">
    <property type="entry name" value="HLH"/>
    <property type="match status" value="1"/>
</dbReference>
<dbReference type="InterPro" id="IPR011598">
    <property type="entry name" value="bHLH_dom"/>
</dbReference>
<protein>
    <recommendedName>
        <fullName evidence="3">BHLH domain-containing protein</fullName>
    </recommendedName>
</protein>
<keyword evidence="1" id="KW-0175">Coiled coil</keyword>
<dbReference type="SUPFAM" id="SSF47459">
    <property type="entry name" value="HLH, helix-loop-helix DNA-binding domain"/>
    <property type="match status" value="1"/>
</dbReference>